<gene>
    <name evidence="2" type="ORF">DNHGIG_27670</name>
</gene>
<evidence type="ECO:0000256" key="1">
    <source>
        <dbReference type="SAM" id="Phobius"/>
    </source>
</evidence>
<keyword evidence="1" id="KW-0472">Membrane</keyword>
<dbReference type="Proteomes" id="UP001057291">
    <property type="component" value="Unassembled WGS sequence"/>
</dbReference>
<evidence type="ECO:0000313" key="2">
    <source>
        <dbReference type="EMBL" id="GIM47218.1"/>
    </source>
</evidence>
<dbReference type="EMBL" id="BOQE01000001">
    <property type="protein sequence ID" value="GIM47218.1"/>
    <property type="molecule type" value="Genomic_DNA"/>
</dbReference>
<keyword evidence="3" id="KW-1185">Reference proteome</keyword>
<feature type="transmembrane region" description="Helical" evidence="1">
    <location>
        <begin position="21"/>
        <end position="40"/>
    </location>
</feature>
<sequence length="135" mass="14269">MNGKPLSDITPRLGGAPILRGLLTALVFAFICILLTSMIVTWTSMAEARLPTITYIINMLASLIGAFVSARIAGEKGWYYGGITALAYSVIITVIGLLVASVSFTLYNVVQIALMSLIGMFGGMIGVNTGGKSKY</sequence>
<dbReference type="NCBIfam" id="TIGR04086">
    <property type="entry name" value="TIGR04086_membr"/>
    <property type="match status" value="1"/>
</dbReference>
<evidence type="ECO:0008006" key="4">
    <source>
        <dbReference type="Google" id="ProtNLM"/>
    </source>
</evidence>
<dbReference type="InterPro" id="IPR023804">
    <property type="entry name" value="DUF3792_TM"/>
</dbReference>
<dbReference type="AlphaFoldDB" id="A0AAV4LHV7"/>
<organism evidence="2 3">
    <name type="scientific">Collibacillus ludicampi</name>
    <dbReference type="NCBI Taxonomy" id="2771369"/>
    <lineage>
        <taxon>Bacteria</taxon>
        <taxon>Bacillati</taxon>
        <taxon>Bacillota</taxon>
        <taxon>Bacilli</taxon>
        <taxon>Bacillales</taxon>
        <taxon>Alicyclobacillaceae</taxon>
        <taxon>Collibacillus</taxon>
    </lineage>
</organism>
<protein>
    <recommendedName>
        <fullName evidence="4">TIGR04086 family membrane protein</fullName>
    </recommendedName>
</protein>
<accession>A0AAV4LHV7</accession>
<dbReference type="RefSeq" id="WP_282200231.1">
    <property type="nucleotide sequence ID" value="NZ_BOQE01000001.1"/>
</dbReference>
<comment type="caution">
    <text evidence="2">The sequence shown here is derived from an EMBL/GenBank/DDBJ whole genome shotgun (WGS) entry which is preliminary data.</text>
</comment>
<feature type="transmembrane region" description="Helical" evidence="1">
    <location>
        <begin position="106"/>
        <end position="127"/>
    </location>
</feature>
<keyword evidence="1" id="KW-0812">Transmembrane</keyword>
<proteinExistence type="predicted"/>
<evidence type="ECO:0000313" key="3">
    <source>
        <dbReference type="Proteomes" id="UP001057291"/>
    </source>
</evidence>
<feature type="transmembrane region" description="Helical" evidence="1">
    <location>
        <begin position="77"/>
        <end position="100"/>
    </location>
</feature>
<dbReference type="Pfam" id="PF12670">
    <property type="entry name" value="DUF3792"/>
    <property type="match status" value="1"/>
</dbReference>
<keyword evidence="1" id="KW-1133">Transmembrane helix</keyword>
<reference evidence="2" key="1">
    <citation type="journal article" date="2023" name="Int. J. Syst. Evol. Microbiol.">
        <title>Collibacillus ludicampi gen. nov., sp. nov., a new soil bacterium of the family Alicyclobacillaceae.</title>
        <authorList>
            <person name="Jojima T."/>
            <person name="Ioku Y."/>
            <person name="Fukuta Y."/>
            <person name="Shirasaka N."/>
            <person name="Matsumura Y."/>
            <person name="Mori M."/>
        </authorList>
    </citation>
    <scope>NUCLEOTIDE SEQUENCE</scope>
    <source>
        <strain evidence="2">TP075</strain>
    </source>
</reference>
<name>A0AAV4LHV7_9BACL</name>
<feature type="transmembrane region" description="Helical" evidence="1">
    <location>
        <begin position="52"/>
        <end position="70"/>
    </location>
</feature>